<evidence type="ECO:0000256" key="1">
    <source>
        <dbReference type="SAM" id="MobiDB-lite"/>
    </source>
</evidence>
<dbReference type="InterPro" id="IPR004909">
    <property type="entry name" value="Vir_Hsp90"/>
</dbReference>
<dbReference type="Pfam" id="PF03225">
    <property type="entry name" value="Viral_Hsp90"/>
    <property type="match status" value="1"/>
</dbReference>
<accession>A0A0K1HRD7</accession>
<sequence>MYAYALHNAEFIYSMANTSGRSSFVRSYFGELFCRFYGSENWKEYLAKTSSLPIARQTKDFTFKNGYVLKASDINNSASGSCEREFALLLTSENIYNWAKKCGLEPSSAFSTVNTGVDLDKCEEPNISVDVKSTGCRFPISEISSKFVNNADQDLIEHSWSLSNSCGEFIDPNNVDRFKSITFEDHDISTDSVSIQSKVVDYLSYCLMLVDMSLLPSLKGEKNMMDKMLEKCLQYYATSTLITSVGEHNALLKGVIYDFIKEKSAYISSYSNNIKSFINFQASYAPVIEEVWKFRWLNSPPDFRLLFEFTLADLTDERLPLLNINDMQVVIGSQTKYLENVLMDSDVVAMREYISSLLVKANPSSDLGMLWMALHCYYGTYRTAVTRKVPRPLLYKPPYQLTTETVNFTLVESFFDKLQKGRPGTNVRRQFFGKLGTEAIAVFKKLRVGFPKISAMNVPDEYSYLNLDYYKHIPEKGLSEEEKLVLCNLRSSVDEMCTNRALSISVRRDAQRESRGNSLAKRSAERTSGSKFTKSHGLNRLKQRLFI</sequence>
<dbReference type="Proteomes" id="UP000203533">
    <property type="component" value="Segment"/>
</dbReference>
<keyword evidence="3" id="KW-1185">Reference proteome</keyword>
<dbReference type="EMBL" id="KT203917">
    <property type="protein sequence ID" value="AKT94761.1"/>
    <property type="molecule type" value="Genomic_RNA"/>
</dbReference>
<gene>
    <name evidence="2" type="primary">CPh</name>
</gene>
<reference evidence="2 3" key="1">
    <citation type="journal article" date="2016" name="Arch. Virol.">
        <title>Complete genome sequence of tobacco virus 1, a closterovirus from Nicotiana tabacum.</title>
        <authorList>
            <person name="Wang F."/>
            <person name="Qi S."/>
            <person name="Gao Z."/>
            <person name="Akinyemi I.A."/>
            <person name="Xu D."/>
            <person name="Zhou B."/>
        </authorList>
    </citation>
    <scope>NUCLEOTIDE SEQUENCE [LARGE SCALE GENOMIC DNA]</scope>
    <source>
        <strain evidence="2">AnHui</strain>
    </source>
</reference>
<evidence type="ECO:0000313" key="2">
    <source>
        <dbReference type="EMBL" id="AKT94761.1"/>
    </source>
</evidence>
<dbReference type="KEGG" id="vg:25396062"/>
<dbReference type="GeneID" id="25396062"/>
<proteinExistence type="predicted"/>
<protein>
    <submittedName>
        <fullName evidence="2">CPh</fullName>
    </submittedName>
</protein>
<dbReference type="OrthoDB" id="10132at10239"/>
<name>A0A0K1HRD7_9CLOS</name>
<feature type="region of interest" description="Disordered" evidence="1">
    <location>
        <begin position="513"/>
        <end position="533"/>
    </location>
</feature>
<dbReference type="RefSeq" id="YP_009162625.1">
    <property type="nucleotide sequence ID" value="NC_027712.1"/>
</dbReference>
<organism evidence="2 3">
    <name type="scientific">Tobacco virus 1</name>
    <dbReference type="NCBI Taxonomy" id="1692045"/>
    <lineage>
        <taxon>Viruses</taxon>
        <taxon>Riboviria</taxon>
        <taxon>Orthornavirae</taxon>
        <taxon>Kitrinoviricota</taxon>
        <taxon>Alsuviricetes</taxon>
        <taxon>Martellivirales</taxon>
        <taxon>Closteroviridae</taxon>
        <taxon>Closterovirus</taxon>
        <taxon>Closterovirus tabaci</taxon>
    </lineage>
</organism>
<evidence type="ECO:0000313" key="3">
    <source>
        <dbReference type="Proteomes" id="UP000203533"/>
    </source>
</evidence>